<dbReference type="InterPro" id="IPR003599">
    <property type="entry name" value="Ig_sub"/>
</dbReference>
<dbReference type="GO" id="GO:0007155">
    <property type="term" value="P:cell adhesion"/>
    <property type="evidence" value="ECO:0007669"/>
    <property type="project" value="InterPro"/>
</dbReference>
<dbReference type="PANTHER" id="PTHR13771:SF9">
    <property type="entry name" value="INTERCELLULAR ADHESION MOLECULE 5"/>
    <property type="match status" value="1"/>
</dbReference>
<comment type="caution">
    <text evidence="2">The sequence shown here is derived from an EMBL/GenBank/DDBJ whole genome shotgun (WGS) entry which is preliminary data.</text>
</comment>
<dbReference type="SMART" id="SM00408">
    <property type="entry name" value="IGc2"/>
    <property type="match status" value="8"/>
</dbReference>
<dbReference type="InterPro" id="IPR007110">
    <property type="entry name" value="Ig-like_dom"/>
</dbReference>
<sequence>MKKQSFFLPKSCRILCLRLFGFGFLYFSLVTAGTHAAECPLQLSPQRVVVEYGGSVSVNCNTSVPHDGMGWEANEGAVSMRRDNLITWRVSELREWDIKPFCYMNYNASYQCQLELQVTVYKTPDSVSISTVTHNGPMMEGNQYELQCDVLNVAPVQYLTVKWYKGQTLVDQTTFTDTIKTPVNETATLMIRPNRSDDGVQYRCEAELELGEEGPQPPPKVTSDPLSITVHYKPIINETKLPSLVSVSRGYPVVIVCEAEGNPKPTISWNISTNNPVYSETLTITDSTPEDLSCIASNSVGSTIRHVKVSVQDISTRVGDHNGPMIEGQQYKLQCDVHIVAKSVVVRWYKGQTLVNQTNFNDTIKTPVNETATLMIRPDRSDDGVQYRCEAELELGEEGPQPPPKVTSDPLSITVHYKPIINETKLPSLVSVFRGYPVVIVCEAEGNPEPTISWNISTNNPVYSETLTITDSTPEDLSCIASNSVGSTIRHVKVSVQDISIRVGDHNGPMIEGQQYKLQCDVHIVAKSVVVRWYKGQTLVNQTTFNDTIKTPVNKTATLMIRPDRSDDGVQYRCEAELELGEEGPRPPPKVTTDPLNITVHYKPIINETKPLSKVPVFRGYEMVLVCEAEGNPKPTISWNLGTNNLVYSETLNITDSTPEDLSCIANNYVGTDIRHVKVVLKGTHAAECPVQLNPQRAVVRYGGSVSVSCSTSVPHEGMGWEASEGAVSMNSSVNLITWRVSELTEWDIKPFCYLNPKNGDQCLSNLPVTVYNIRVCKSSSTETPDSVSISTVNPIGPMKEGNQYELQCDVLNVAPVQYLTVKWYKGQTLVNQTNFTDTTITPVNETVTLMIRPDRSDDGVQYRCEAELELGEEGPRPPPKVTSKPLSVEVHYKPKHSNSTETINISDEVTLNCTVKANPAPTYTWDSEHLKEKITSPVLPSSTLSPGNYTCIATNSQGRDIKVFVVRSTGQF</sequence>
<evidence type="ECO:0000313" key="3">
    <source>
        <dbReference type="Proteomes" id="UP000281406"/>
    </source>
</evidence>
<organism evidence="2 3">
    <name type="scientific">Anabarilius grahami</name>
    <name type="common">Kanglang fish</name>
    <name type="synonym">Barilius grahami</name>
    <dbReference type="NCBI Taxonomy" id="495550"/>
    <lineage>
        <taxon>Eukaryota</taxon>
        <taxon>Metazoa</taxon>
        <taxon>Chordata</taxon>
        <taxon>Craniata</taxon>
        <taxon>Vertebrata</taxon>
        <taxon>Euteleostomi</taxon>
        <taxon>Actinopterygii</taxon>
        <taxon>Neopterygii</taxon>
        <taxon>Teleostei</taxon>
        <taxon>Ostariophysi</taxon>
        <taxon>Cypriniformes</taxon>
        <taxon>Xenocyprididae</taxon>
        <taxon>Xenocypridinae</taxon>
        <taxon>Xenocypridinae incertae sedis</taxon>
        <taxon>Anabarilius</taxon>
    </lineage>
</organism>
<dbReference type="PANTHER" id="PTHR13771">
    <property type="entry name" value="INTERCELLULAR ADHESION MOLECULE"/>
    <property type="match status" value="1"/>
</dbReference>
<dbReference type="CDD" id="cd00096">
    <property type="entry name" value="Ig"/>
    <property type="match status" value="1"/>
</dbReference>
<feature type="domain" description="Ig-like" evidence="1">
    <location>
        <begin position="785"/>
        <end position="883"/>
    </location>
</feature>
<dbReference type="InterPro" id="IPR036179">
    <property type="entry name" value="Ig-like_dom_sf"/>
</dbReference>
<dbReference type="AlphaFoldDB" id="A0A3N0YYM4"/>
<feature type="domain" description="Ig-like" evidence="1">
    <location>
        <begin position="234"/>
        <end position="310"/>
    </location>
</feature>
<gene>
    <name evidence="2" type="ORF">DPX16_12080</name>
</gene>
<dbReference type="GO" id="GO:0005178">
    <property type="term" value="F:integrin binding"/>
    <property type="evidence" value="ECO:0007669"/>
    <property type="project" value="InterPro"/>
</dbReference>
<feature type="domain" description="Ig-like" evidence="1">
    <location>
        <begin position="886"/>
        <end position="963"/>
    </location>
</feature>
<dbReference type="Proteomes" id="UP000281406">
    <property type="component" value="Unassembled WGS sequence"/>
</dbReference>
<accession>A0A3N0YYM4</accession>
<dbReference type="Pfam" id="PF13895">
    <property type="entry name" value="Ig_2"/>
    <property type="match status" value="1"/>
</dbReference>
<dbReference type="InterPro" id="IPR003598">
    <property type="entry name" value="Ig_sub2"/>
</dbReference>
<dbReference type="EMBL" id="RJVU01019149">
    <property type="protein sequence ID" value="ROL51171.1"/>
    <property type="molecule type" value="Genomic_DNA"/>
</dbReference>
<dbReference type="Gene3D" id="2.60.40.10">
    <property type="entry name" value="Immunoglobulins"/>
    <property type="match status" value="10"/>
</dbReference>
<dbReference type="SUPFAM" id="SSF48726">
    <property type="entry name" value="Immunoglobulin"/>
    <property type="match status" value="10"/>
</dbReference>
<feature type="domain" description="Ig-like" evidence="1">
    <location>
        <begin position="604"/>
        <end position="680"/>
    </location>
</feature>
<dbReference type="Pfam" id="PF03921">
    <property type="entry name" value="ICAM_N"/>
    <property type="match status" value="2"/>
</dbReference>
<feature type="domain" description="Ig-like" evidence="1">
    <location>
        <begin position="419"/>
        <end position="495"/>
    </location>
</feature>
<name>A0A3N0YYM4_ANAGA</name>
<protein>
    <submittedName>
        <fullName evidence="2">Hemicentin-1</fullName>
    </submittedName>
</protein>
<dbReference type="PROSITE" id="PS50835">
    <property type="entry name" value="IG_LIKE"/>
    <property type="match status" value="8"/>
</dbReference>
<reference evidence="2 3" key="1">
    <citation type="submission" date="2018-10" db="EMBL/GenBank/DDBJ databases">
        <title>Genome assembly for a Yunnan-Guizhou Plateau 3E fish, Anabarilius grahami (Regan), and its evolutionary and genetic applications.</title>
        <authorList>
            <person name="Jiang W."/>
        </authorList>
    </citation>
    <scope>NUCLEOTIDE SEQUENCE [LARGE SCALE GENOMIC DNA]</scope>
    <source>
        <strain evidence="2">AG-KIZ</strain>
        <tissue evidence="2">Muscle</tissue>
    </source>
</reference>
<evidence type="ECO:0000259" key="1">
    <source>
        <dbReference type="PROSITE" id="PS50835"/>
    </source>
</evidence>
<keyword evidence="3" id="KW-1185">Reference proteome</keyword>
<proteinExistence type="predicted"/>
<dbReference type="InterPro" id="IPR013098">
    <property type="entry name" value="Ig_I-set"/>
</dbReference>
<evidence type="ECO:0000313" key="2">
    <source>
        <dbReference type="EMBL" id="ROL51171.1"/>
    </source>
</evidence>
<feature type="domain" description="Ig-like" evidence="1">
    <location>
        <begin position="327"/>
        <end position="407"/>
    </location>
</feature>
<dbReference type="OrthoDB" id="5843397at2759"/>
<dbReference type="InterPro" id="IPR047012">
    <property type="entry name" value="ICAM_VCAM"/>
</dbReference>
<dbReference type="Pfam" id="PF07679">
    <property type="entry name" value="I-set"/>
    <property type="match status" value="4"/>
</dbReference>
<dbReference type="SMART" id="SM00409">
    <property type="entry name" value="IG"/>
    <property type="match status" value="9"/>
</dbReference>
<dbReference type="InterPro" id="IPR013768">
    <property type="entry name" value="ICAM_N"/>
</dbReference>
<feature type="domain" description="Ig-like" evidence="1">
    <location>
        <begin position="512"/>
        <end position="592"/>
    </location>
</feature>
<feature type="domain" description="Ig-like" evidence="1">
    <location>
        <begin position="124"/>
        <end position="222"/>
    </location>
</feature>
<dbReference type="InterPro" id="IPR013783">
    <property type="entry name" value="Ig-like_fold"/>
</dbReference>